<protein>
    <submittedName>
        <fullName evidence="4">Cytochrome P450</fullName>
    </submittedName>
</protein>
<dbReference type="Gene3D" id="1.10.630.10">
    <property type="entry name" value="Cytochrome P450"/>
    <property type="match status" value="1"/>
</dbReference>
<comment type="similarity">
    <text evidence="1 2">Belongs to the cytochrome P450 family.</text>
</comment>
<feature type="region of interest" description="Disordered" evidence="3">
    <location>
        <begin position="1"/>
        <end position="22"/>
    </location>
</feature>
<dbReference type="Proteomes" id="UP001165368">
    <property type="component" value="Unassembled WGS sequence"/>
</dbReference>
<dbReference type="PANTHER" id="PTHR46696">
    <property type="entry name" value="P450, PUTATIVE (EUROFUNG)-RELATED"/>
    <property type="match status" value="1"/>
</dbReference>
<gene>
    <name evidence="4" type="ORF">LVY72_13230</name>
</gene>
<accession>A0ABS9L864</accession>
<dbReference type="EMBL" id="JAKLTQ010000009">
    <property type="protein sequence ID" value="MCG2622862.1"/>
    <property type="molecule type" value="Genomic_DNA"/>
</dbReference>
<comment type="caution">
    <text evidence="4">The sequence shown here is derived from an EMBL/GenBank/DDBJ whole genome shotgun (WGS) entry which is preliminary data.</text>
</comment>
<dbReference type="SUPFAM" id="SSF48264">
    <property type="entry name" value="Cytochrome P450"/>
    <property type="match status" value="1"/>
</dbReference>
<dbReference type="InterPro" id="IPR001128">
    <property type="entry name" value="Cyt_P450"/>
</dbReference>
<dbReference type="PRINTS" id="PR00359">
    <property type="entry name" value="BP450"/>
</dbReference>
<dbReference type="InterPro" id="IPR036396">
    <property type="entry name" value="Cyt_P450_sf"/>
</dbReference>
<organism evidence="4 5">
    <name type="scientific">Arthrobacter hankyongi</name>
    <dbReference type="NCBI Taxonomy" id="2904801"/>
    <lineage>
        <taxon>Bacteria</taxon>
        <taxon>Bacillati</taxon>
        <taxon>Actinomycetota</taxon>
        <taxon>Actinomycetes</taxon>
        <taxon>Micrococcales</taxon>
        <taxon>Micrococcaceae</taxon>
        <taxon>Arthrobacter</taxon>
    </lineage>
</organism>
<evidence type="ECO:0000256" key="2">
    <source>
        <dbReference type="RuleBase" id="RU000461"/>
    </source>
</evidence>
<keyword evidence="2" id="KW-0503">Monooxygenase</keyword>
<sequence>MSLTTTERSAVQGLSRPGLDRGLPPYSHELAWPEGLEPFKVVDDGSQGDPYAHYAWMRENAPVLRAHSPVSDVWFLSRFDDVRKAMRAPKVFSSQVVDPVPLTFLTLFDAPNHTRLRQVVAQAFTPKAIARFEDRIRDNANLYLDRMIARGGGDAVDDYAIPLSMSTISALLDVPAADFEKMKFWSDETFSYFGRLARNAPGTGTDEQSTFEFFAYLQDTMERLYAEANESVGGHIARMWKEGLLSEKEAKELCAFVFVAGHDTTTILLANAFRMYSEQPDLLARIRQSPEDANLFVEELARYRGTVQRVSRITTEEVEVAGVTIPKGAIVRLLPAAANRDSAKYPDGEQFDIDRDTSGHLGFGHGVHACLGAPLARLETRVTVELLAARLGSLALDPHQSIEYVRGNNLTNSGPEHLHVVLEKSNG</sequence>
<dbReference type="PROSITE" id="PS00086">
    <property type="entry name" value="CYTOCHROME_P450"/>
    <property type="match status" value="1"/>
</dbReference>
<name>A0ABS9L864_9MICC</name>
<reference evidence="4" key="1">
    <citation type="submission" date="2022-01" db="EMBL/GenBank/DDBJ databases">
        <authorList>
            <person name="Jo J.-H."/>
            <person name="Im W.-T."/>
        </authorList>
    </citation>
    <scope>NUCLEOTIDE SEQUENCE</scope>
    <source>
        <strain evidence="4">I2-34</strain>
    </source>
</reference>
<keyword evidence="2" id="KW-0349">Heme</keyword>
<dbReference type="InterPro" id="IPR017972">
    <property type="entry name" value="Cyt_P450_CS"/>
</dbReference>
<keyword evidence="2" id="KW-0479">Metal-binding</keyword>
<dbReference type="PANTHER" id="PTHR46696:SF3">
    <property type="entry name" value="PULCHERRIMINIC ACID SYNTHASE"/>
    <property type="match status" value="1"/>
</dbReference>
<dbReference type="Pfam" id="PF00067">
    <property type="entry name" value="p450"/>
    <property type="match status" value="1"/>
</dbReference>
<dbReference type="InterPro" id="IPR002397">
    <property type="entry name" value="Cyt_P450_B"/>
</dbReference>
<proteinExistence type="inferred from homology"/>
<evidence type="ECO:0000256" key="1">
    <source>
        <dbReference type="ARBA" id="ARBA00010617"/>
    </source>
</evidence>
<evidence type="ECO:0000313" key="4">
    <source>
        <dbReference type="EMBL" id="MCG2622862.1"/>
    </source>
</evidence>
<evidence type="ECO:0000313" key="5">
    <source>
        <dbReference type="Proteomes" id="UP001165368"/>
    </source>
</evidence>
<keyword evidence="2" id="KW-0560">Oxidoreductase</keyword>
<keyword evidence="2" id="KW-0408">Iron</keyword>
<dbReference type="RefSeq" id="WP_237821585.1">
    <property type="nucleotide sequence ID" value="NZ_JAKLTQ010000009.1"/>
</dbReference>
<evidence type="ECO:0000256" key="3">
    <source>
        <dbReference type="SAM" id="MobiDB-lite"/>
    </source>
</evidence>
<keyword evidence="5" id="KW-1185">Reference proteome</keyword>